<dbReference type="GO" id="GO:0006273">
    <property type="term" value="P:lagging strand elongation"/>
    <property type="evidence" value="ECO:0007669"/>
    <property type="project" value="TreeGrafter"/>
</dbReference>
<dbReference type="GO" id="GO:0005634">
    <property type="term" value="C:nucleus"/>
    <property type="evidence" value="ECO:0007669"/>
    <property type="project" value="TreeGrafter"/>
</dbReference>
<dbReference type="GO" id="GO:0003677">
    <property type="term" value="F:DNA binding"/>
    <property type="evidence" value="ECO:0007669"/>
    <property type="project" value="InterPro"/>
</dbReference>
<dbReference type="GO" id="GO:0006281">
    <property type="term" value="P:DNA repair"/>
    <property type="evidence" value="ECO:0007669"/>
    <property type="project" value="UniProtKB-KW"/>
</dbReference>
<dbReference type="AlphaFoldDB" id="A0A835IBP6"/>
<evidence type="ECO:0000256" key="3">
    <source>
        <dbReference type="ARBA" id="ARBA00022763"/>
    </source>
</evidence>
<keyword evidence="3" id="KW-0227">DNA damage</keyword>
<name>A0A835IBP6_9MAGN</name>
<dbReference type="Proteomes" id="UP000631114">
    <property type="component" value="Unassembled WGS sequence"/>
</dbReference>
<evidence type="ECO:0000256" key="5">
    <source>
        <dbReference type="ARBA" id="ARBA00023204"/>
    </source>
</evidence>
<dbReference type="OrthoDB" id="206088at2759"/>
<reference evidence="6 7" key="1">
    <citation type="submission" date="2020-10" db="EMBL/GenBank/DDBJ databases">
        <title>The Coptis chinensis genome and diversification of protoberbering-type alkaloids.</title>
        <authorList>
            <person name="Wang B."/>
            <person name="Shu S."/>
            <person name="Song C."/>
            <person name="Liu Y."/>
        </authorList>
    </citation>
    <scope>NUCLEOTIDE SEQUENCE [LARGE SCALE GENOMIC DNA]</scope>
    <source>
        <strain evidence="6">HL-2020</strain>
        <tissue evidence="6">Leaf</tissue>
    </source>
</reference>
<dbReference type="GO" id="GO:0005739">
    <property type="term" value="C:mitochondrion"/>
    <property type="evidence" value="ECO:0007669"/>
    <property type="project" value="TreeGrafter"/>
</dbReference>
<accession>A0A835IBP6</accession>
<evidence type="ECO:0000256" key="1">
    <source>
        <dbReference type="ARBA" id="ARBA00007572"/>
    </source>
</evidence>
<comment type="similarity">
    <text evidence="1">Belongs to the ATP-dependent DNA ligase family.</text>
</comment>
<dbReference type="InterPro" id="IPR050191">
    <property type="entry name" value="ATP-dep_DNA_ligase"/>
</dbReference>
<evidence type="ECO:0000313" key="6">
    <source>
        <dbReference type="EMBL" id="KAF9613407.1"/>
    </source>
</evidence>
<dbReference type="PANTHER" id="PTHR45674">
    <property type="entry name" value="DNA LIGASE 1/3 FAMILY MEMBER"/>
    <property type="match status" value="1"/>
</dbReference>
<gene>
    <name evidence="6" type="ORF">IFM89_008237</name>
</gene>
<evidence type="ECO:0000256" key="2">
    <source>
        <dbReference type="ARBA" id="ARBA00022598"/>
    </source>
</evidence>
<evidence type="ECO:0000256" key="4">
    <source>
        <dbReference type="ARBA" id="ARBA00023172"/>
    </source>
</evidence>
<proteinExistence type="inferred from homology"/>
<dbReference type="SUPFAM" id="SSF117018">
    <property type="entry name" value="ATP-dependent DNA ligase DNA-binding domain"/>
    <property type="match status" value="1"/>
</dbReference>
<organism evidence="6 7">
    <name type="scientific">Coptis chinensis</name>
    <dbReference type="NCBI Taxonomy" id="261450"/>
    <lineage>
        <taxon>Eukaryota</taxon>
        <taxon>Viridiplantae</taxon>
        <taxon>Streptophyta</taxon>
        <taxon>Embryophyta</taxon>
        <taxon>Tracheophyta</taxon>
        <taxon>Spermatophyta</taxon>
        <taxon>Magnoliopsida</taxon>
        <taxon>Ranunculales</taxon>
        <taxon>Ranunculaceae</taxon>
        <taxon>Coptidoideae</taxon>
        <taxon>Coptis</taxon>
    </lineage>
</organism>
<evidence type="ECO:0000313" key="7">
    <source>
        <dbReference type="Proteomes" id="UP000631114"/>
    </source>
</evidence>
<dbReference type="GO" id="GO:0006310">
    <property type="term" value="P:DNA recombination"/>
    <property type="evidence" value="ECO:0007669"/>
    <property type="project" value="UniProtKB-KW"/>
</dbReference>
<keyword evidence="2" id="KW-0436">Ligase</keyword>
<dbReference type="PANTHER" id="PTHR45674:SF4">
    <property type="entry name" value="DNA LIGASE 1"/>
    <property type="match status" value="1"/>
</dbReference>
<comment type="caution">
    <text evidence="6">The sequence shown here is derived from an EMBL/GenBank/DDBJ whole genome shotgun (WGS) entry which is preliminary data.</text>
</comment>
<sequence length="199" mass="21940">MSEILCNDFRTVIATTTSYLTVVVYLSSSKISTSFSCVELGICEPSLIKVVAETYRILEKHIKEELKNGEKGSITTTSCSSHLKLFNYKPAPLTYIIRLLMLKLGIDLGEQTVLVALGQAAVYSENRLPSQLRKSSLEQGAEIVKKVYSEFPDFDRIIPALLESGVLKLSESCKFTPGVPIESVLAKPTKGVSEILDKF</sequence>
<dbReference type="Gene3D" id="1.10.3260.10">
    <property type="entry name" value="DNA ligase, ATP-dependent, N-terminal domain"/>
    <property type="match status" value="2"/>
</dbReference>
<dbReference type="GO" id="GO:0003910">
    <property type="term" value="F:DNA ligase (ATP) activity"/>
    <property type="evidence" value="ECO:0007669"/>
    <property type="project" value="InterPro"/>
</dbReference>
<keyword evidence="4" id="KW-0233">DNA recombination</keyword>
<dbReference type="EMBL" id="JADFTS010000003">
    <property type="protein sequence ID" value="KAF9613407.1"/>
    <property type="molecule type" value="Genomic_DNA"/>
</dbReference>
<keyword evidence="7" id="KW-1185">Reference proteome</keyword>
<protein>
    <submittedName>
        <fullName evidence="6">Uncharacterized protein</fullName>
    </submittedName>
</protein>
<keyword evidence="5" id="KW-0234">DNA repair</keyword>
<dbReference type="InterPro" id="IPR036599">
    <property type="entry name" value="DNA_ligase_N_sf"/>
</dbReference>